<keyword evidence="1" id="KW-0378">Hydrolase</keyword>
<feature type="domain" description="Beta-lactamase-related" evidence="2">
    <location>
        <begin position="2"/>
        <end position="108"/>
    </location>
</feature>
<protein>
    <submittedName>
        <fullName evidence="3">Esterase</fullName>
    </submittedName>
</protein>
<evidence type="ECO:0000259" key="2">
    <source>
        <dbReference type="Pfam" id="PF00144"/>
    </source>
</evidence>
<dbReference type="EMBL" id="DROD01000531">
    <property type="protein sequence ID" value="HHJ53176.1"/>
    <property type="molecule type" value="Genomic_DNA"/>
</dbReference>
<proteinExistence type="predicted"/>
<gene>
    <name evidence="3" type="ORF">ENJ89_08275</name>
</gene>
<comment type="caution">
    <text evidence="3">The sequence shown here is derived from an EMBL/GenBank/DDBJ whole genome shotgun (WGS) entry which is preliminary data.</text>
</comment>
<reference evidence="3" key="1">
    <citation type="journal article" date="2020" name="mSystems">
        <title>Genome- and Community-Level Interaction Insights into Carbon Utilization and Element Cycling Functions of Hydrothermarchaeota in Hydrothermal Sediment.</title>
        <authorList>
            <person name="Zhou Z."/>
            <person name="Liu Y."/>
            <person name="Xu W."/>
            <person name="Pan J."/>
            <person name="Luo Z.H."/>
            <person name="Li M."/>
        </authorList>
    </citation>
    <scope>NUCLEOTIDE SEQUENCE [LARGE SCALE GENOMIC DNA]</scope>
    <source>
        <strain evidence="3">HyVt-527</strain>
    </source>
</reference>
<dbReference type="GO" id="GO:0016787">
    <property type="term" value="F:hydrolase activity"/>
    <property type="evidence" value="ECO:0007669"/>
    <property type="project" value="UniProtKB-KW"/>
</dbReference>
<evidence type="ECO:0000313" key="3">
    <source>
        <dbReference type="EMBL" id="HHJ53176.1"/>
    </source>
</evidence>
<dbReference type="InterPro" id="IPR050789">
    <property type="entry name" value="Diverse_Enzym_Activities"/>
</dbReference>
<dbReference type="Pfam" id="PF00144">
    <property type="entry name" value="Beta-lactamase"/>
    <property type="match status" value="1"/>
</dbReference>
<evidence type="ECO:0000256" key="1">
    <source>
        <dbReference type="ARBA" id="ARBA00022801"/>
    </source>
</evidence>
<dbReference type="InterPro" id="IPR001466">
    <property type="entry name" value="Beta-lactam-related"/>
</dbReference>
<organism evidence="3">
    <name type="scientific">Caldithrix abyssi</name>
    <dbReference type="NCBI Taxonomy" id="187145"/>
    <lineage>
        <taxon>Bacteria</taxon>
        <taxon>Pseudomonadati</taxon>
        <taxon>Calditrichota</taxon>
        <taxon>Calditrichia</taxon>
        <taxon>Calditrichales</taxon>
        <taxon>Calditrichaceae</taxon>
        <taxon>Caldithrix</taxon>
    </lineage>
</organism>
<dbReference type="PANTHER" id="PTHR43283:SF11">
    <property type="entry name" value="BETA-LACTAMASE-RELATED DOMAIN-CONTAINING PROTEIN"/>
    <property type="match status" value="1"/>
</dbReference>
<sequence>GNAGLFSTADDMAIFAAMMLNGGVYNGHRILSPAAVRVMTRLPKGLEKFGRGLGWDLDSPYASNQGDLFSEKTYGHTGFTGTSMIIDPQNQVVVILLTNRVHPKAAHGVDVVRLRSFVANAVAGALIK</sequence>
<dbReference type="PANTHER" id="PTHR43283">
    <property type="entry name" value="BETA-LACTAMASE-RELATED"/>
    <property type="match status" value="1"/>
</dbReference>
<dbReference type="SUPFAM" id="SSF56601">
    <property type="entry name" value="beta-lactamase/transpeptidase-like"/>
    <property type="match status" value="1"/>
</dbReference>
<dbReference type="Gene3D" id="3.40.710.10">
    <property type="entry name" value="DD-peptidase/beta-lactamase superfamily"/>
    <property type="match status" value="1"/>
</dbReference>
<dbReference type="AlphaFoldDB" id="A0A7V5PQ56"/>
<feature type="non-terminal residue" evidence="3">
    <location>
        <position position="1"/>
    </location>
</feature>
<dbReference type="InterPro" id="IPR012338">
    <property type="entry name" value="Beta-lactam/transpept-like"/>
</dbReference>
<name>A0A7V5PQ56_CALAY</name>
<dbReference type="Proteomes" id="UP000886124">
    <property type="component" value="Unassembled WGS sequence"/>
</dbReference>
<accession>A0A7V5PQ56</accession>